<dbReference type="OrthoDB" id="9801841at2"/>
<dbReference type="InterPro" id="IPR017441">
    <property type="entry name" value="Protein_kinase_ATP_BS"/>
</dbReference>
<proteinExistence type="predicted"/>
<evidence type="ECO:0000256" key="1">
    <source>
        <dbReference type="ARBA" id="ARBA00012513"/>
    </source>
</evidence>
<evidence type="ECO:0000256" key="2">
    <source>
        <dbReference type="ARBA" id="ARBA00022527"/>
    </source>
</evidence>
<keyword evidence="8" id="KW-0472">Membrane</keyword>
<feature type="domain" description="Protein kinase" evidence="9">
    <location>
        <begin position="12"/>
        <end position="277"/>
    </location>
</feature>
<dbReference type="GO" id="GO:0005524">
    <property type="term" value="F:ATP binding"/>
    <property type="evidence" value="ECO:0007669"/>
    <property type="project" value="UniProtKB-UniRule"/>
</dbReference>
<gene>
    <name evidence="10" type="ordered locus">Acid345_4458</name>
</gene>
<accession>Q1II42</accession>
<keyword evidence="2 10" id="KW-0723">Serine/threonine-protein kinase</keyword>
<evidence type="ECO:0000313" key="11">
    <source>
        <dbReference type="Proteomes" id="UP000002432"/>
    </source>
</evidence>
<dbReference type="SMART" id="SM00220">
    <property type="entry name" value="S_TKc"/>
    <property type="match status" value="1"/>
</dbReference>
<sequence>MEIRAGANLGRYQLLAEIGRGAMGTVYQALDPEIDRLVAIKTFSAFDSTSHEGVAFRDRFAQEARAAGRLAHPGIVAIYDRGEEPSTGSPYIVMEYIAGQPLSRLLAQSGGRLEERYALTIVKELAEALAYAHEKGVVHRDIKPANILITEDGNPKIADFGVARIDASTMTFHGQLLGTPAYMSPEQLTGGLVDGRSDLFSLGVILYTVLMGFRPFQGNGASTIGFKVINQHPLPITTFHLDLSKDTEYVVARAMAKNPRDRYQNGAAFALDLEDILADREPRSRHEPGAPPSSEILRVFEKPQRTNGNGTSSGNASAAFGVAPARVAPSPPKVVPTRSSWQASSTMLGLALLAFAGIVGVAAFYINDTQRTALRDADASLPLPPLIAEQIPMPAITGAQFEPIIQINMPEPPRQYAGSGVSPRAPLSDLDRTVIRGGGAAPVTPIAASPKSSAAWSDPLVARQPATVELALQHHFTEAEIQVWVDGRLEFSTTTHGENKKHLFGLKSGIEGRESHEIRFPSGEHEVKVRVASKADEYDQTGSIHSTFLDSRRSVLDIRCNKRGLEMRLNDGS</sequence>
<dbReference type="KEGG" id="aba:Acid345_4458"/>
<dbReference type="FunFam" id="1.10.510.10:FF:000021">
    <property type="entry name" value="Serine/threonine protein kinase"/>
    <property type="match status" value="1"/>
</dbReference>
<evidence type="ECO:0000259" key="9">
    <source>
        <dbReference type="PROSITE" id="PS50011"/>
    </source>
</evidence>
<evidence type="ECO:0000256" key="7">
    <source>
        <dbReference type="PROSITE-ProRule" id="PRU10141"/>
    </source>
</evidence>
<organism evidence="10 11">
    <name type="scientific">Koribacter versatilis (strain Ellin345)</name>
    <dbReference type="NCBI Taxonomy" id="204669"/>
    <lineage>
        <taxon>Bacteria</taxon>
        <taxon>Pseudomonadati</taxon>
        <taxon>Acidobacteriota</taxon>
        <taxon>Terriglobia</taxon>
        <taxon>Terriglobales</taxon>
        <taxon>Candidatus Korobacteraceae</taxon>
        <taxon>Candidatus Korobacter</taxon>
    </lineage>
</organism>
<dbReference type="EC" id="2.7.11.1" evidence="1"/>
<keyword evidence="4 7" id="KW-0547">Nucleotide-binding</keyword>
<dbReference type="GO" id="GO:0004674">
    <property type="term" value="F:protein serine/threonine kinase activity"/>
    <property type="evidence" value="ECO:0007669"/>
    <property type="project" value="UniProtKB-KW"/>
</dbReference>
<dbReference type="HOGENOM" id="CLU_475513_0_0_0"/>
<keyword evidence="5 10" id="KW-0418">Kinase</keyword>
<keyword evidence="8" id="KW-1133">Transmembrane helix</keyword>
<dbReference type="InterPro" id="IPR000719">
    <property type="entry name" value="Prot_kinase_dom"/>
</dbReference>
<evidence type="ECO:0000256" key="4">
    <source>
        <dbReference type="ARBA" id="ARBA00022741"/>
    </source>
</evidence>
<dbReference type="PANTHER" id="PTHR43289:SF6">
    <property type="entry name" value="SERINE_THREONINE-PROTEIN KINASE NEKL-3"/>
    <property type="match status" value="1"/>
</dbReference>
<dbReference type="InterPro" id="IPR008271">
    <property type="entry name" value="Ser/Thr_kinase_AS"/>
</dbReference>
<evidence type="ECO:0000256" key="6">
    <source>
        <dbReference type="ARBA" id="ARBA00022840"/>
    </source>
</evidence>
<dbReference type="Gene3D" id="1.10.510.10">
    <property type="entry name" value="Transferase(Phosphotransferase) domain 1"/>
    <property type="match status" value="1"/>
</dbReference>
<keyword evidence="3" id="KW-0808">Transferase</keyword>
<dbReference type="STRING" id="204669.Acid345_4458"/>
<dbReference type="PANTHER" id="PTHR43289">
    <property type="entry name" value="MITOGEN-ACTIVATED PROTEIN KINASE KINASE KINASE 20-RELATED"/>
    <property type="match status" value="1"/>
</dbReference>
<dbReference type="AlphaFoldDB" id="Q1II42"/>
<dbReference type="PROSITE" id="PS50011">
    <property type="entry name" value="PROTEIN_KINASE_DOM"/>
    <property type="match status" value="1"/>
</dbReference>
<dbReference type="InterPro" id="IPR011009">
    <property type="entry name" value="Kinase-like_dom_sf"/>
</dbReference>
<dbReference type="SUPFAM" id="SSF56112">
    <property type="entry name" value="Protein kinase-like (PK-like)"/>
    <property type="match status" value="1"/>
</dbReference>
<name>Q1II42_KORVE</name>
<evidence type="ECO:0000313" key="10">
    <source>
        <dbReference type="EMBL" id="ABF43458.1"/>
    </source>
</evidence>
<protein>
    <recommendedName>
        <fullName evidence="1">non-specific serine/threonine protein kinase</fullName>
        <ecNumber evidence="1">2.7.11.1</ecNumber>
    </recommendedName>
</protein>
<dbReference type="Pfam" id="PF00069">
    <property type="entry name" value="Pkinase"/>
    <property type="match status" value="1"/>
</dbReference>
<feature type="binding site" evidence="7">
    <location>
        <position position="41"/>
    </location>
    <ligand>
        <name>ATP</name>
        <dbReference type="ChEBI" id="CHEBI:30616"/>
    </ligand>
</feature>
<evidence type="ECO:0000256" key="3">
    <source>
        <dbReference type="ARBA" id="ARBA00022679"/>
    </source>
</evidence>
<dbReference type="Proteomes" id="UP000002432">
    <property type="component" value="Chromosome"/>
</dbReference>
<dbReference type="PROSITE" id="PS00107">
    <property type="entry name" value="PROTEIN_KINASE_ATP"/>
    <property type="match status" value="1"/>
</dbReference>
<keyword evidence="8" id="KW-0812">Transmembrane</keyword>
<dbReference type="RefSeq" id="WP_011525255.1">
    <property type="nucleotide sequence ID" value="NC_008009.1"/>
</dbReference>
<dbReference type="PROSITE" id="PS00108">
    <property type="entry name" value="PROTEIN_KINASE_ST"/>
    <property type="match status" value="1"/>
</dbReference>
<reference evidence="10 11" key="1">
    <citation type="journal article" date="2009" name="Appl. Environ. Microbiol.">
        <title>Three genomes from the phylum Acidobacteria provide insight into the lifestyles of these microorganisms in soils.</title>
        <authorList>
            <person name="Ward N.L."/>
            <person name="Challacombe J.F."/>
            <person name="Janssen P.H."/>
            <person name="Henrissat B."/>
            <person name="Coutinho P.M."/>
            <person name="Wu M."/>
            <person name="Xie G."/>
            <person name="Haft D.H."/>
            <person name="Sait M."/>
            <person name="Badger J."/>
            <person name="Barabote R.D."/>
            <person name="Bradley B."/>
            <person name="Brettin T.S."/>
            <person name="Brinkac L.M."/>
            <person name="Bruce D."/>
            <person name="Creasy T."/>
            <person name="Daugherty S.C."/>
            <person name="Davidsen T.M."/>
            <person name="DeBoy R.T."/>
            <person name="Detter J.C."/>
            <person name="Dodson R.J."/>
            <person name="Durkin A.S."/>
            <person name="Ganapathy A."/>
            <person name="Gwinn-Giglio M."/>
            <person name="Han C.S."/>
            <person name="Khouri H."/>
            <person name="Kiss H."/>
            <person name="Kothari S.P."/>
            <person name="Madupu R."/>
            <person name="Nelson K.E."/>
            <person name="Nelson W.C."/>
            <person name="Paulsen I."/>
            <person name="Penn K."/>
            <person name="Ren Q."/>
            <person name="Rosovitz M.J."/>
            <person name="Selengut J.D."/>
            <person name="Shrivastava S."/>
            <person name="Sullivan S.A."/>
            <person name="Tapia R."/>
            <person name="Thompson L.S."/>
            <person name="Watkins K.L."/>
            <person name="Yang Q."/>
            <person name="Yu C."/>
            <person name="Zafar N."/>
            <person name="Zhou L."/>
            <person name="Kuske C.R."/>
        </authorList>
    </citation>
    <scope>NUCLEOTIDE SEQUENCE [LARGE SCALE GENOMIC DNA]</scope>
    <source>
        <strain evidence="10 11">Ellin345</strain>
    </source>
</reference>
<dbReference type="EnsemblBacteria" id="ABF43458">
    <property type="protein sequence ID" value="ABF43458"/>
    <property type="gene ID" value="Acid345_4458"/>
</dbReference>
<evidence type="ECO:0000256" key="8">
    <source>
        <dbReference type="SAM" id="Phobius"/>
    </source>
</evidence>
<dbReference type="CDD" id="cd14014">
    <property type="entry name" value="STKc_PknB_like"/>
    <property type="match status" value="1"/>
</dbReference>
<dbReference type="EMBL" id="CP000360">
    <property type="protein sequence ID" value="ABF43458.1"/>
    <property type="molecule type" value="Genomic_DNA"/>
</dbReference>
<dbReference type="eggNOG" id="COG0515">
    <property type="taxonomic scope" value="Bacteria"/>
</dbReference>
<feature type="transmembrane region" description="Helical" evidence="8">
    <location>
        <begin position="347"/>
        <end position="366"/>
    </location>
</feature>
<evidence type="ECO:0000256" key="5">
    <source>
        <dbReference type="ARBA" id="ARBA00022777"/>
    </source>
</evidence>
<dbReference type="Gene3D" id="3.30.200.20">
    <property type="entry name" value="Phosphorylase Kinase, domain 1"/>
    <property type="match status" value="1"/>
</dbReference>
<keyword evidence="11" id="KW-1185">Reference proteome</keyword>
<keyword evidence="6 7" id="KW-0067">ATP-binding</keyword>